<dbReference type="InterPro" id="IPR040982">
    <property type="entry name" value="DNA_pol3_finger"/>
</dbReference>
<dbReference type="GO" id="GO:0003887">
    <property type="term" value="F:DNA-directed DNA polymerase activity"/>
    <property type="evidence" value="ECO:0007669"/>
    <property type="project" value="UniProtKB-KW"/>
</dbReference>
<dbReference type="InterPro" id="IPR041931">
    <property type="entry name" value="DNA_pol3_alpha_thumb_dom"/>
</dbReference>
<dbReference type="Pfam" id="PF17657">
    <property type="entry name" value="DNA_pol3_finger"/>
    <property type="match status" value="1"/>
</dbReference>
<dbReference type="Pfam" id="PF14579">
    <property type="entry name" value="HHH_6"/>
    <property type="match status" value="1"/>
</dbReference>
<dbReference type="GO" id="GO:0006260">
    <property type="term" value="P:DNA replication"/>
    <property type="evidence" value="ECO:0007669"/>
    <property type="project" value="UniProtKB-KW"/>
</dbReference>
<dbReference type="NCBIfam" id="TIGR00594">
    <property type="entry name" value="polc"/>
    <property type="match status" value="1"/>
</dbReference>
<evidence type="ECO:0000256" key="3">
    <source>
        <dbReference type="ARBA" id="ARBA00022695"/>
    </source>
</evidence>
<dbReference type="GO" id="GO:0008408">
    <property type="term" value="F:3'-5' exonuclease activity"/>
    <property type="evidence" value="ECO:0007669"/>
    <property type="project" value="InterPro"/>
</dbReference>
<evidence type="ECO:0000256" key="5">
    <source>
        <dbReference type="ARBA" id="ARBA00022932"/>
    </source>
</evidence>
<evidence type="ECO:0000256" key="1">
    <source>
        <dbReference type="ARBA" id="ARBA00012417"/>
    </source>
</evidence>
<dbReference type="InterPro" id="IPR004805">
    <property type="entry name" value="DnaE2/DnaE/PolC"/>
</dbReference>
<dbReference type="HOGENOM" id="CLU_001600_0_0_9"/>
<dbReference type="OrthoDB" id="9803237at2"/>
<organism evidence="11 12">
    <name type="scientific">Exiguobacterium sibiricum (strain DSM 17290 / CCUG 55495 / CIP 109462 / JCM 13490 / 255-15)</name>
    <dbReference type="NCBI Taxonomy" id="262543"/>
    <lineage>
        <taxon>Bacteria</taxon>
        <taxon>Bacillati</taxon>
        <taxon>Bacillota</taxon>
        <taxon>Bacilli</taxon>
        <taxon>Bacillales</taxon>
        <taxon>Bacillales Family XII. Incertae Sedis</taxon>
        <taxon>Exiguobacterium</taxon>
    </lineage>
</organism>
<keyword evidence="3 11" id="KW-0548">Nucleotidyltransferase</keyword>
<comment type="catalytic activity">
    <reaction evidence="6">
        <text>DNA(n) + a 2'-deoxyribonucleoside 5'-triphosphate = DNA(n+1) + diphosphate</text>
        <dbReference type="Rhea" id="RHEA:22508"/>
        <dbReference type="Rhea" id="RHEA-COMP:17339"/>
        <dbReference type="Rhea" id="RHEA-COMP:17340"/>
        <dbReference type="ChEBI" id="CHEBI:33019"/>
        <dbReference type="ChEBI" id="CHEBI:61560"/>
        <dbReference type="ChEBI" id="CHEBI:173112"/>
        <dbReference type="EC" id="2.7.7.7"/>
    </reaction>
</comment>
<dbReference type="InterPro" id="IPR004013">
    <property type="entry name" value="PHP_dom"/>
</dbReference>
<dbReference type="AlphaFoldDB" id="B1YKB5"/>
<name>B1YKB5_EXIS2</name>
<evidence type="ECO:0000259" key="8">
    <source>
        <dbReference type="Pfam" id="PF07733"/>
    </source>
</evidence>
<feature type="domain" description="Bacterial DNA polymerase III alpha subunit NTPase" evidence="8">
    <location>
        <begin position="264"/>
        <end position="503"/>
    </location>
</feature>
<dbReference type="Pfam" id="PF02811">
    <property type="entry name" value="PHP"/>
    <property type="match status" value="1"/>
</dbReference>
<evidence type="ECO:0000256" key="6">
    <source>
        <dbReference type="ARBA" id="ARBA00049244"/>
    </source>
</evidence>
<feature type="domain" description="DNA polymerase III alpha subunit finger" evidence="10">
    <location>
        <begin position="506"/>
        <end position="667"/>
    </location>
</feature>
<dbReference type="Gene3D" id="3.20.20.140">
    <property type="entry name" value="Metal-dependent hydrolases"/>
    <property type="match status" value="1"/>
</dbReference>
<sequence>MVQLNVRTAYSPLQSTIRMDRYLDEVKRRGFSAAAICETSLTGVPAFMAGCKQRELIPIVGFEQVIEPDELTILWYAKTSLGLKVLYRLASEMPVEDYSELIAVLEPKRQAPEDEARLRRLVAQWMGSAHKATILLGVKAVRSTVERDSRERYRQAANALGIETIPIDPVRYLFREEADAFQALRAIDEGTMFAEQKVSRSAHLKLTEELQDQFTDRELRLLTRWAESQETLTLPFQSRPLPQVTDDSNHALNRLAHDGLLAHGHVGEEATKRLQYELEVIEKTGFADYFLIVEDLVRHAKSEGIRVGPGRGSAAGSLVSYALGITTVDPLKYGLLFERFLNPERITMPDIDIDIEDARREEVLEYLVERYGKQHVGQIGTLSTLGAKAALRDVARALEFSKDETDAAAKQLGKVTTLQGLEQQASIYRWFSGSEKRRQLLQLAQAIEGLPRQRSIHAAGVIIGSEELIETTPVDLHASGRFVTQYLMKAIEQQGLLKIDLLGLRNLTRLRQMEQLIQHAYPDFSVERIPDEDKATLRLFAKGETDQIFQFESAGMKQTLREVKPNRFEDLVATMSLFRPGPMKFIDLYAKRKAGQPYQMVHPILEEILTATYGVIVYQEQIMEITRRVAGFTLAQADLLRRAISKKSSQSVEAEKKRFIEGALQNGFDLTVAETLYDQIERFAGYGFNRSHAVAYTKISYALGYMKAHYPQIFSLVSIDQPERLVRVMREKRLPVLPPDIWMSDFRSTLEGKGIRLGIQTLRGITEKDFHTLREAAKTSQTITQLLSAVGWGKKERAKIELLLYSGAFDRSTHGDRGLAEQEVLDYFTMASNTLLPDELASLGRRKTTTQTNRTATDWARLERESLGFWLTYSPLMTAMKPPVETTHFQTLSLEGNQTNYLVCYIEQIREFKTKRAQTMAVIHAVDGYTTEEVVVFPQQYAAFKRSLYIGNVLLIEVKVQEREGDRQFVLERLRPLGQDVLFVKLPSKNDLAVLERMLESAPGDIPVVVRYADTNETKPLPGIYAVQQEEELMAQLRIRFGEANIILKNVPRSN</sequence>
<dbReference type="RefSeq" id="WP_012371085.1">
    <property type="nucleotide sequence ID" value="NC_010556.1"/>
</dbReference>
<keyword evidence="12" id="KW-1185">Reference proteome</keyword>
<keyword evidence="4" id="KW-0235">DNA replication</keyword>
<dbReference type="EC" id="2.7.7.7" evidence="1"/>
<evidence type="ECO:0000259" key="10">
    <source>
        <dbReference type="Pfam" id="PF17657"/>
    </source>
</evidence>
<dbReference type="CDD" id="cd04485">
    <property type="entry name" value="DnaE_OBF"/>
    <property type="match status" value="1"/>
</dbReference>
<evidence type="ECO:0000259" key="7">
    <source>
        <dbReference type="Pfam" id="PF02811"/>
    </source>
</evidence>
<dbReference type="eggNOG" id="COG0587">
    <property type="taxonomic scope" value="Bacteria"/>
</dbReference>
<dbReference type="Pfam" id="PF07733">
    <property type="entry name" value="DNA_pol3_alpha"/>
    <property type="match status" value="1"/>
</dbReference>
<dbReference type="PANTHER" id="PTHR32294:SF0">
    <property type="entry name" value="DNA POLYMERASE III SUBUNIT ALPHA"/>
    <property type="match status" value="1"/>
</dbReference>
<dbReference type="EMBL" id="CP001022">
    <property type="protein sequence ID" value="ACB61668.1"/>
    <property type="molecule type" value="Genomic_DNA"/>
</dbReference>
<reference evidence="12" key="3">
    <citation type="submission" date="2008-04" db="EMBL/GenBank/DDBJ databases">
        <title>Complete sequence of chromosome of Exiguobacterium sibiricum 255-15.</title>
        <authorList>
            <consortium name="US DOE Joint Genome Institute"/>
            <person name="Copeland A."/>
            <person name="Lucas S."/>
            <person name="Lapidus A."/>
            <person name="Glavina del Rio T."/>
            <person name="Dalin E."/>
            <person name="Tice H."/>
            <person name="Bruce D."/>
            <person name="Goodwin L."/>
            <person name="Pitluck S."/>
            <person name="Kiss H."/>
            <person name="Chertkov O."/>
            <person name="Monk C."/>
            <person name="Brettin T."/>
            <person name="Detter J.C."/>
            <person name="Han C."/>
            <person name="Kuske C.R."/>
            <person name="Schmutz J."/>
            <person name="Larimer F."/>
            <person name="Land M."/>
            <person name="Hauser L."/>
            <person name="Kyrpides N."/>
            <person name="Mikhailova N."/>
            <person name="Vishnivetskaya T."/>
            <person name="Rodrigues D.F."/>
            <person name="Gilichinsky D."/>
            <person name="Tiedje J."/>
            <person name="Richardson P."/>
        </authorList>
    </citation>
    <scope>NUCLEOTIDE SEQUENCE [LARGE SCALE GENOMIC DNA]</scope>
    <source>
        <strain evidence="12">DSM 17290 / CIP 109462 / JCM 13490 / 255-15</strain>
    </source>
</reference>
<proteinExistence type="predicted"/>
<evidence type="ECO:0000313" key="11">
    <source>
        <dbReference type="EMBL" id="ACB61668.1"/>
    </source>
</evidence>
<dbReference type="Proteomes" id="UP000001681">
    <property type="component" value="Chromosome"/>
</dbReference>
<dbReference type="InterPro" id="IPR011708">
    <property type="entry name" value="DNA_pol3_alpha_NTPase_dom"/>
</dbReference>
<dbReference type="Gene3D" id="1.10.10.1600">
    <property type="entry name" value="Bacterial DNA polymerase III alpha subunit, thumb domain"/>
    <property type="match status" value="1"/>
</dbReference>
<dbReference type="KEGG" id="esi:Exig_2216"/>
<keyword evidence="5" id="KW-0239">DNA-directed DNA polymerase</keyword>
<evidence type="ECO:0000256" key="2">
    <source>
        <dbReference type="ARBA" id="ARBA00022679"/>
    </source>
</evidence>
<keyword evidence="2 11" id="KW-0808">Transferase</keyword>
<accession>B1YKB5</accession>
<evidence type="ECO:0000313" key="12">
    <source>
        <dbReference type="Proteomes" id="UP000001681"/>
    </source>
</evidence>
<dbReference type="InterPro" id="IPR029460">
    <property type="entry name" value="DNAPol_HHH"/>
</dbReference>
<dbReference type="STRING" id="262543.Exig_2216"/>
<dbReference type="PANTHER" id="PTHR32294">
    <property type="entry name" value="DNA POLYMERASE III SUBUNIT ALPHA"/>
    <property type="match status" value="1"/>
</dbReference>
<reference evidence="11 12" key="1">
    <citation type="journal article" date="2006" name="Extremophiles">
        <title>Characterization of Exiguobacterium isolates from the Siberian permafrost. Description of Exiguobacterium sibiricum sp. nov.</title>
        <authorList>
            <person name="Rodrigues D.F."/>
            <person name="Goris J."/>
            <person name="Vishnivetskaya T."/>
            <person name="Gilichinsky D."/>
            <person name="Thomashow M.F."/>
            <person name="Tiedje J.M."/>
        </authorList>
    </citation>
    <scope>NUCLEOTIDE SEQUENCE [LARGE SCALE GENOMIC DNA]</scope>
    <source>
        <strain evidence="12">DSM 17290 / CIP 109462 / JCM 13490 / 255-15</strain>
    </source>
</reference>
<reference evidence="11 12" key="2">
    <citation type="journal article" date="2008" name="BMC Genomics">
        <title>Architecture of thermal adaptation in an Exiguobacterium sibiricum strain isolated from 3 million year old permafrost: a genome and transcriptome approach.</title>
        <authorList>
            <person name="Rodrigues D.F."/>
            <person name="Ivanova N."/>
            <person name="He Z."/>
            <person name="Huebner M."/>
            <person name="Zhou J."/>
            <person name="Tiedje J.M."/>
        </authorList>
    </citation>
    <scope>NUCLEOTIDE SEQUENCE [LARGE SCALE GENOMIC DNA]</scope>
    <source>
        <strain evidence="12">DSM 17290 / CIP 109462 / JCM 13490 / 255-15</strain>
    </source>
</reference>
<evidence type="ECO:0000259" key="9">
    <source>
        <dbReference type="Pfam" id="PF14579"/>
    </source>
</evidence>
<feature type="domain" description="PHP" evidence="7">
    <location>
        <begin position="4"/>
        <end position="99"/>
    </location>
</feature>
<feature type="domain" description="DNA polymerase helix-hairpin-helix motif" evidence="9">
    <location>
        <begin position="734"/>
        <end position="812"/>
    </location>
</feature>
<evidence type="ECO:0000256" key="4">
    <source>
        <dbReference type="ARBA" id="ARBA00022705"/>
    </source>
</evidence>
<gene>
    <name evidence="11" type="ordered locus">Exig_2216</name>
</gene>
<protein>
    <recommendedName>
        <fullName evidence="1">DNA-directed DNA polymerase</fullName>
        <ecNumber evidence="1">2.7.7.7</ecNumber>
    </recommendedName>
</protein>